<name>A0A3G2HVJ4_9BURK</name>
<feature type="transmembrane region" description="Helical" evidence="11">
    <location>
        <begin position="28"/>
        <end position="54"/>
    </location>
</feature>
<evidence type="ECO:0000313" key="14">
    <source>
        <dbReference type="EMBL" id="AYN21073.1"/>
    </source>
</evidence>
<organism evidence="14 15">
    <name type="scientific">Alcaligenes aquatilis</name>
    <dbReference type="NCBI Taxonomy" id="323284"/>
    <lineage>
        <taxon>Bacteria</taxon>
        <taxon>Pseudomonadati</taxon>
        <taxon>Pseudomonadota</taxon>
        <taxon>Betaproteobacteria</taxon>
        <taxon>Burkholderiales</taxon>
        <taxon>Alcaligenaceae</taxon>
        <taxon>Alcaligenes</taxon>
    </lineage>
</organism>
<feature type="transmembrane region" description="Helical" evidence="11">
    <location>
        <begin position="75"/>
        <end position="97"/>
    </location>
</feature>
<dbReference type="FunFam" id="2.30.30.60:FF:000002">
    <property type="entry name" value="Mechanosensitive ion channel family protein"/>
    <property type="match status" value="1"/>
</dbReference>
<gene>
    <name evidence="14" type="ORF">D3M96_11365</name>
</gene>
<feature type="transmembrane region" description="Helical" evidence="11">
    <location>
        <begin position="149"/>
        <end position="167"/>
    </location>
</feature>
<dbReference type="Proteomes" id="UP000268070">
    <property type="component" value="Chromosome"/>
</dbReference>
<keyword evidence="5 11" id="KW-0812">Transmembrane</keyword>
<dbReference type="EMBL" id="CP032153">
    <property type="protein sequence ID" value="AYN21073.1"/>
    <property type="molecule type" value="Genomic_DNA"/>
</dbReference>
<protein>
    <recommendedName>
        <fullName evidence="9">Mechanosensing system component YbdG</fullName>
    </recommendedName>
    <alternativeName>
        <fullName evidence="10">Mechanosensitive channel homolog YbdG</fullName>
    </alternativeName>
</protein>
<dbReference type="AlphaFoldDB" id="A0A3G2HVJ4"/>
<evidence type="ECO:0000256" key="6">
    <source>
        <dbReference type="ARBA" id="ARBA00022989"/>
    </source>
</evidence>
<keyword evidence="3" id="KW-1003">Cell membrane</keyword>
<evidence type="ECO:0000256" key="3">
    <source>
        <dbReference type="ARBA" id="ARBA00022475"/>
    </source>
</evidence>
<accession>A0A3G2HVJ4</accession>
<dbReference type="GO" id="GO:0005886">
    <property type="term" value="C:plasma membrane"/>
    <property type="evidence" value="ECO:0007669"/>
    <property type="project" value="UniProtKB-SubCell"/>
</dbReference>
<dbReference type="KEGG" id="aaqu:D3M96_11365"/>
<feature type="domain" description="Mechanosensitive ion channel MscS" evidence="12">
    <location>
        <begin position="191"/>
        <end position="259"/>
    </location>
</feature>
<dbReference type="InterPro" id="IPR006685">
    <property type="entry name" value="MscS_channel_2nd"/>
</dbReference>
<dbReference type="Pfam" id="PF21082">
    <property type="entry name" value="MS_channel_3rd"/>
    <property type="match status" value="1"/>
</dbReference>
<dbReference type="GO" id="GO:0008381">
    <property type="term" value="F:mechanosensitive monoatomic ion channel activity"/>
    <property type="evidence" value="ECO:0007669"/>
    <property type="project" value="InterPro"/>
</dbReference>
<keyword evidence="4" id="KW-0997">Cell inner membrane</keyword>
<keyword evidence="8 11" id="KW-0472">Membrane</keyword>
<comment type="similarity">
    <text evidence="2">Belongs to the MscS (TC 1.A.23) family.</text>
</comment>
<reference evidence="14 15" key="1">
    <citation type="submission" date="2018-09" db="EMBL/GenBank/DDBJ databases">
        <title>Complete genome sequence of the hydrocarbonoclastic bacterium Alcaligenes aquatilis QD168, isolated from a crude-oil polluted marine sediment of Central Chile.</title>
        <authorList>
            <person name="Duran R.E."/>
            <person name="Barra B."/>
            <person name="Salva-Serra F."/>
            <person name="Mendez V."/>
            <person name="Moore E.R.B."/>
            <person name="Seeger M."/>
        </authorList>
    </citation>
    <scope>NUCLEOTIDE SEQUENCE [LARGE SCALE GENOMIC DNA]</scope>
    <source>
        <strain evidence="14 15">QD168</strain>
    </source>
</reference>
<dbReference type="OrthoDB" id="9775207at2"/>
<dbReference type="RefSeq" id="WP_121738992.1">
    <property type="nucleotide sequence ID" value="NZ_CP032153.1"/>
</dbReference>
<comment type="subcellular location">
    <subcellularLocation>
        <location evidence="1">Cell inner membrane</location>
        <topology evidence="1">Multi-pass membrane protein</topology>
    </subcellularLocation>
</comment>
<evidence type="ECO:0000256" key="8">
    <source>
        <dbReference type="ARBA" id="ARBA00023136"/>
    </source>
</evidence>
<keyword evidence="6 11" id="KW-1133">Transmembrane helix</keyword>
<proteinExistence type="inferred from homology"/>
<dbReference type="PANTHER" id="PTHR30414:SF0">
    <property type="entry name" value="MINICONDUCTANCE MECHANOSENSITIVE CHANNEL YBDG"/>
    <property type="match status" value="1"/>
</dbReference>
<feature type="transmembrane region" description="Helical" evidence="11">
    <location>
        <begin position="173"/>
        <end position="189"/>
    </location>
</feature>
<dbReference type="InterPro" id="IPR030192">
    <property type="entry name" value="YbdG"/>
</dbReference>
<dbReference type="PANTHER" id="PTHR30414">
    <property type="entry name" value="MINICONDUCTANCE MECHANOSENSITIVE CHANNEL YBDG"/>
    <property type="match status" value="1"/>
</dbReference>
<evidence type="ECO:0000259" key="12">
    <source>
        <dbReference type="Pfam" id="PF00924"/>
    </source>
</evidence>
<dbReference type="GO" id="GO:0071470">
    <property type="term" value="P:cellular response to osmotic stress"/>
    <property type="evidence" value="ECO:0007669"/>
    <property type="project" value="InterPro"/>
</dbReference>
<dbReference type="InterPro" id="IPR049278">
    <property type="entry name" value="MS_channel_C"/>
</dbReference>
<dbReference type="Pfam" id="PF00924">
    <property type="entry name" value="MS_channel_2nd"/>
    <property type="match status" value="1"/>
</dbReference>
<dbReference type="Gene3D" id="2.30.30.60">
    <property type="match status" value="1"/>
</dbReference>
<evidence type="ECO:0000256" key="1">
    <source>
        <dbReference type="ARBA" id="ARBA00004429"/>
    </source>
</evidence>
<evidence type="ECO:0000313" key="15">
    <source>
        <dbReference type="Proteomes" id="UP000268070"/>
    </source>
</evidence>
<dbReference type="SUPFAM" id="SSF50182">
    <property type="entry name" value="Sm-like ribonucleoproteins"/>
    <property type="match status" value="1"/>
</dbReference>
<feature type="domain" description="Mechanosensitive ion channel MscS C-terminal" evidence="13">
    <location>
        <begin position="342"/>
        <end position="401"/>
    </location>
</feature>
<keyword evidence="7" id="KW-0346">Stress response</keyword>
<evidence type="ECO:0000256" key="4">
    <source>
        <dbReference type="ARBA" id="ARBA00022519"/>
    </source>
</evidence>
<dbReference type="InterPro" id="IPR010920">
    <property type="entry name" value="LSM_dom_sf"/>
</dbReference>
<evidence type="ECO:0000256" key="7">
    <source>
        <dbReference type="ARBA" id="ARBA00023016"/>
    </source>
</evidence>
<evidence type="ECO:0000256" key="10">
    <source>
        <dbReference type="ARBA" id="ARBA00093659"/>
    </source>
</evidence>
<evidence type="ECO:0000256" key="11">
    <source>
        <dbReference type="SAM" id="Phobius"/>
    </source>
</evidence>
<evidence type="ECO:0000256" key="9">
    <source>
        <dbReference type="ARBA" id="ARBA00093630"/>
    </source>
</evidence>
<sequence length="436" mass="49045">MEQDSTFADLLGWQWIEAYLPQDRWVQILAGLAMLTVLVWVVSWLTSSVLSRLVRRLLKVAGKDDWARALVKKRFVRNVGYAVPLLVVSSNLTLLPLAKTLLEVVERVALLGFLVFLIMAIVSLLGAWQEVYANSSKGRTKSIKGYVEVAKIAVWAIGIIVMISIILDQSPVLLLSGLGALSAVLLLVFKDTLLSLVASTQMSTNDMLRIGDWIEMKQAGADGFVIDIALHTVKVQNWDKTVTTIPTYKLFSESYRNWRQMFESGGRRIKRTLSIDASSVRFLTPAEVDSLSRFALLRDYLAEKKEDLERSNQELSRAGMDAVNYRRLTNLGTFRAYCTAYIKRHAEIHQDMIQMVRMMDPTTEGIPIEVYCFTNKTAWVDYERIQGDIFDHILAVLPEIGLRLFQSPTGRDLSLGLSLAAESHRPSLSDSAKDPL</sequence>
<feature type="transmembrane region" description="Helical" evidence="11">
    <location>
        <begin position="109"/>
        <end position="128"/>
    </location>
</feature>
<evidence type="ECO:0000256" key="5">
    <source>
        <dbReference type="ARBA" id="ARBA00022692"/>
    </source>
</evidence>
<evidence type="ECO:0000259" key="13">
    <source>
        <dbReference type="Pfam" id="PF21082"/>
    </source>
</evidence>
<evidence type="ECO:0000256" key="2">
    <source>
        <dbReference type="ARBA" id="ARBA00008017"/>
    </source>
</evidence>
<dbReference type="InterPro" id="IPR023408">
    <property type="entry name" value="MscS_beta-dom_sf"/>
</dbReference>